<evidence type="ECO:0000313" key="2">
    <source>
        <dbReference type="EMBL" id="KAK5901185.1"/>
    </source>
</evidence>
<dbReference type="EMBL" id="JAURVH010001532">
    <property type="protein sequence ID" value="KAK5901185.1"/>
    <property type="molecule type" value="Genomic_DNA"/>
</dbReference>
<proteinExistence type="predicted"/>
<accession>A0AAN8CEY0</accession>
<gene>
    <name evidence="2" type="ORF">CgunFtcFv8_026081</name>
</gene>
<comment type="caution">
    <text evidence="2">The sequence shown here is derived from an EMBL/GenBank/DDBJ whole genome shotgun (WGS) entry which is preliminary data.</text>
</comment>
<organism evidence="2 3">
    <name type="scientific">Champsocephalus gunnari</name>
    <name type="common">Mackerel icefish</name>
    <dbReference type="NCBI Taxonomy" id="52237"/>
    <lineage>
        <taxon>Eukaryota</taxon>
        <taxon>Metazoa</taxon>
        <taxon>Chordata</taxon>
        <taxon>Craniata</taxon>
        <taxon>Vertebrata</taxon>
        <taxon>Euteleostomi</taxon>
        <taxon>Actinopterygii</taxon>
        <taxon>Neopterygii</taxon>
        <taxon>Teleostei</taxon>
        <taxon>Neoteleostei</taxon>
        <taxon>Acanthomorphata</taxon>
        <taxon>Eupercaria</taxon>
        <taxon>Perciformes</taxon>
        <taxon>Notothenioidei</taxon>
        <taxon>Channichthyidae</taxon>
        <taxon>Champsocephalus</taxon>
    </lineage>
</organism>
<feature type="region of interest" description="Disordered" evidence="1">
    <location>
        <begin position="1"/>
        <end position="95"/>
    </location>
</feature>
<evidence type="ECO:0000256" key="1">
    <source>
        <dbReference type="SAM" id="MobiDB-lite"/>
    </source>
</evidence>
<keyword evidence="3" id="KW-1185">Reference proteome</keyword>
<reference evidence="2 3" key="1">
    <citation type="journal article" date="2023" name="Mol. Biol. Evol.">
        <title>Genomics of Secondarily Temperate Adaptation in the Only Non-Antarctic Icefish.</title>
        <authorList>
            <person name="Rivera-Colon A.G."/>
            <person name="Rayamajhi N."/>
            <person name="Minhas B.F."/>
            <person name="Madrigal G."/>
            <person name="Bilyk K.T."/>
            <person name="Yoon V."/>
            <person name="Hune M."/>
            <person name="Gregory S."/>
            <person name="Cheng C.H.C."/>
            <person name="Catchen J.M."/>
        </authorList>
    </citation>
    <scope>NUCLEOTIDE SEQUENCE [LARGE SCALE GENOMIC DNA]</scope>
    <source>
        <tissue evidence="2">White muscle</tissue>
    </source>
</reference>
<dbReference type="AlphaFoldDB" id="A0AAN8CEY0"/>
<evidence type="ECO:0000313" key="3">
    <source>
        <dbReference type="Proteomes" id="UP001331515"/>
    </source>
</evidence>
<dbReference type="Proteomes" id="UP001331515">
    <property type="component" value="Unassembled WGS sequence"/>
</dbReference>
<sequence length="95" mass="10697">MFPAEGANHPDPERQSEPPGQKSLRQPASDPRYFHQTCKHNQEPFAGSSFGSNGDKPDNRKPLTAAVTWRGAEPCRRRGRKVNRTPLDVKSRLVF</sequence>
<protein>
    <submittedName>
        <fullName evidence="2">Uncharacterized protein</fullName>
    </submittedName>
</protein>
<name>A0AAN8CEY0_CHAGU</name>